<dbReference type="Pfam" id="PF19975">
    <property type="entry name" value="DO-GTPase1"/>
    <property type="match status" value="1"/>
</dbReference>
<evidence type="ECO:0000313" key="3">
    <source>
        <dbReference type="EMBL" id="ADI05877.1"/>
    </source>
</evidence>
<gene>
    <name evidence="3" type="ordered locus">SBI_02756</name>
</gene>
<dbReference type="KEGG" id="sbh:SBI_02756"/>
<dbReference type="InterPro" id="IPR027417">
    <property type="entry name" value="P-loop_NTPase"/>
</dbReference>
<dbReference type="HOGENOM" id="CLU_665507_0_0_11"/>
<keyword evidence="4" id="KW-1185">Reference proteome</keyword>
<dbReference type="Proteomes" id="UP000000377">
    <property type="component" value="Chromosome"/>
</dbReference>
<protein>
    <recommendedName>
        <fullName evidence="2">Double-GTPase 1 domain-containing protein</fullName>
    </recommendedName>
</protein>
<evidence type="ECO:0000259" key="2">
    <source>
        <dbReference type="Pfam" id="PF19975"/>
    </source>
</evidence>
<dbReference type="Gene3D" id="3.40.50.300">
    <property type="entry name" value="P-loop containing nucleotide triphosphate hydrolases"/>
    <property type="match status" value="1"/>
</dbReference>
<dbReference type="PATRIC" id="fig|749414.3.peg.2849"/>
<reference evidence="3 4" key="1">
    <citation type="journal article" date="2010" name="J. Bacteriol.">
        <title>Genome sequence of the milbemycin-producing bacterium Streptomyces bingchenggensis.</title>
        <authorList>
            <person name="Wang X.J."/>
            <person name="Yan Y.J."/>
            <person name="Zhang B."/>
            <person name="An J."/>
            <person name="Wang J.J."/>
            <person name="Tian J."/>
            <person name="Jiang L."/>
            <person name="Chen Y.H."/>
            <person name="Huang S.X."/>
            <person name="Yin M."/>
            <person name="Zhang J."/>
            <person name="Gao A.L."/>
            <person name="Liu C.X."/>
            <person name="Zhu Z.X."/>
            <person name="Xiang W.S."/>
        </authorList>
    </citation>
    <scope>NUCLEOTIDE SEQUENCE [LARGE SCALE GENOMIC DNA]</scope>
    <source>
        <strain evidence="3 4">BCW-1</strain>
    </source>
</reference>
<dbReference type="EMBL" id="CP002047">
    <property type="protein sequence ID" value="ADI05877.1"/>
    <property type="molecule type" value="Genomic_DNA"/>
</dbReference>
<dbReference type="InterPro" id="IPR045530">
    <property type="entry name" value="DO-GTPase1"/>
</dbReference>
<evidence type="ECO:0000313" key="4">
    <source>
        <dbReference type="Proteomes" id="UP000000377"/>
    </source>
</evidence>
<dbReference type="STRING" id="749414.SBI_02756"/>
<accession>D7C2J4</accession>
<feature type="region of interest" description="Disordered" evidence="1">
    <location>
        <begin position="280"/>
        <end position="314"/>
    </location>
</feature>
<dbReference type="RefSeq" id="WP_014175354.1">
    <property type="nucleotide sequence ID" value="NC_016582.1"/>
</dbReference>
<dbReference type="SUPFAM" id="SSF52540">
    <property type="entry name" value="P-loop containing nucleoside triphosphate hydrolases"/>
    <property type="match status" value="1"/>
</dbReference>
<dbReference type="eggNOG" id="COG1100">
    <property type="taxonomic scope" value="Bacteria"/>
</dbReference>
<organism evidence="3 4">
    <name type="scientific">Streptomyces bingchenggensis (strain BCW-1)</name>
    <dbReference type="NCBI Taxonomy" id="749414"/>
    <lineage>
        <taxon>Bacteria</taxon>
        <taxon>Bacillati</taxon>
        <taxon>Actinomycetota</taxon>
        <taxon>Actinomycetes</taxon>
        <taxon>Kitasatosporales</taxon>
        <taxon>Streptomycetaceae</taxon>
        <taxon>Streptomyces</taxon>
    </lineage>
</organism>
<sequence>MSVEKFNVVALGPSGSGKTVYLAALQERLRTQDPQLGFHVRLPRDQERKLTEVYSEVASSGDWPAPTDRTETPEWTFTCRMWTRFGVFETMQIEYIDYAGEHLTHPVGEGSQVQDWFEERLETADALLGLLDGVKIRGLLFGNRGAEDFLRDDLAPMFSLMQGFPGPIHFVLTKWDLVEQNFTLADVKQRLMREPTFNQLVASRAPGRTRRFPVPPGRIRLIPVSAVGRGFAVLDSEGKVRKLDRTNPKPMNVEIPLVSVLPDLCVRAYEALRISEARRAAGQDLQQDQEAGDNQDPGQDLGDQAGAPGSPGRVRKLLAAGLSPQLQAQLMKSGITVSPAVLAGFLDAALGALGQLASRSPREVRRAKRLQRSWRGRRVKSVKDETSAVHHTVHRLVGQLGEFERDEPDSILA</sequence>
<evidence type="ECO:0000256" key="1">
    <source>
        <dbReference type="SAM" id="MobiDB-lite"/>
    </source>
</evidence>
<dbReference type="AlphaFoldDB" id="D7C2J4"/>
<proteinExistence type="predicted"/>
<name>D7C2J4_STRBB</name>
<feature type="domain" description="Double-GTPase 1" evidence="2">
    <location>
        <begin position="10"/>
        <end position="128"/>
    </location>
</feature>